<keyword evidence="2" id="KW-0433">Leucine-rich repeat</keyword>
<evidence type="ECO:0000256" key="10">
    <source>
        <dbReference type="SAM" id="Phobius"/>
    </source>
</evidence>
<feature type="chain" id="PRO_5043407776" description="Protein kinase domain-containing protein" evidence="11">
    <location>
        <begin position="22"/>
        <end position="1228"/>
    </location>
</feature>
<comment type="subcellular location">
    <subcellularLocation>
        <location evidence="1">Cytoplasm</location>
        <location evidence="1">Cytoskeleton</location>
        <location evidence="1">Cilium axoneme</location>
    </subcellularLocation>
</comment>
<dbReference type="Gene3D" id="3.80.10.10">
    <property type="entry name" value="Ribonuclease Inhibitor"/>
    <property type="match status" value="5"/>
</dbReference>
<keyword evidence="14" id="KW-1185">Reference proteome</keyword>
<feature type="domain" description="Protein kinase" evidence="12">
    <location>
        <begin position="977"/>
        <end position="1228"/>
    </location>
</feature>
<dbReference type="InterPro" id="IPR050647">
    <property type="entry name" value="Plant_LRR-RLKs"/>
</dbReference>
<keyword evidence="10" id="KW-0472">Membrane</keyword>
<evidence type="ECO:0000256" key="3">
    <source>
        <dbReference type="ARBA" id="ARBA00022679"/>
    </source>
</evidence>
<dbReference type="PROSITE" id="PS00107">
    <property type="entry name" value="PROTEIN_KINASE_ATP"/>
    <property type="match status" value="1"/>
</dbReference>
<dbReference type="InterPro" id="IPR011009">
    <property type="entry name" value="Kinase-like_dom_sf"/>
</dbReference>
<dbReference type="InterPro" id="IPR032675">
    <property type="entry name" value="LRR_dom_sf"/>
</dbReference>
<keyword evidence="10" id="KW-1133">Transmembrane helix</keyword>
<dbReference type="EMBL" id="JALJOQ010000007">
    <property type="protein sequence ID" value="KAK9812352.1"/>
    <property type="molecule type" value="Genomic_DNA"/>
</dbReference>
<dbReference type="Proteomes" id="UP001465755">
    <property type="component" value="Unassembled WGS sequence"/>
</dbReference>
<dbReference type="Pfam" id="PF00560">
    <property type="entry name" value="LRR_1"/>
    <property type="match status" value="1"/>
</dbReference>
<dbReference type="PROSITE" id="PS00108">
    <property type="entry name" value="PROTEIN_KINASE_ST"/>
    <property type="match status" value="1"/>
</dbReference>
<feature type="region of interest" description="Disordered" evidence="9">
    <location>
        <begin position="860"/>
        <end position="892"/>
    </location>
</feature>
<name>A0AAW1PWG1_9CHLO</name>
<feature type="region of interest" description="Disordered" evidence="9">
    <location>
        <begin position="904"/>
        <end position="950"/>
    </location>
</feature>
<dbReference type="SMART" id="SM00369">
    <property type="entry name" value="LRR_TYP"/>
    <property type="match status" value="5"/>
</dbReference>
<keyword evidence="4" id="KW-0677">Repeat</keyword>
<feature type="compositionally biased region" description="Low complexity" evidence="9">
    <location>
        <begin position="940"/>
        <end position="950"/>
    </location>
</feature>
<feature type="binding site" evidence="8">
    <location>
        <position position="1005"/>
    </location>
    <ligand>
        <name>ATP</name>
        <dbReference type="ChEBI" id="CHEBI:30616"/>
    </ligand>
</feature>
<keyword evidence="5 8" id="KW-0547">Nucleotide-binding</keyword>
<dbReference type="GO" id="GO:0004672">
    <property type="term" value="F:protein kinase activity"/>
    <property type="evidence" value="ECO:0007669"/>
    <property type="project" value="InterPro"/>
</dbReference>
<organism evidence="13 14">
    <name type="scientific">Symbiochloris irregularis</name>
    <dbReference type="NCBI Taxonomy" id="706552"/>
    <lineage>
        <taxon>Eukaryota</taxon>
        <taxon>Viridiplantae</taxon>
        <taxon>Chlorophyta</taxon>
        <taxon>core chlorophytes</taxon>
        <taxon>Trebouxiophyceae</taxon>
        <taxon>Trebouxiales</taxon>
        <taxon>Trebouxiaceae</taxon>
        <taxon>Symbiochloris</taxon>
    </lineage>
</organism>
<evidence type="ECO:0000256" key="5">
    <source>
        <dbReference type="ARBA" id="ARBA00022741"/>
    </source>
</evidence>
<dbReference type="SMART" id="SM00220">
    <property type="entry name" value="S_TKc"/>
    <property type="match status" value="1"/>
</dbReference>
<feature type="compositionally biased region" description="Low complexity" evidence="9">
    <location>
        <begin position="804"/>
        <end position="819"/>
    </location>
</feature>
<dbReference type="SUPFAM" id="SSF52058">
    <property type="entry name" value="L domain-like"/>
    <property type="match status" value="1"/>
</dbReference>
<keyword evidence="7 8" id="KW-0067">ATP-binding</keyword>
<dbReference type="PANTHER" id="PTHR48056">
    <property type="entry name" value="LRR RECEPTOR-LIKE SERINE/THREONINE-PROTEIN KINASE-RELATED"/>
    <property type="match status" value="1"/>
</dbReference>
<comment type="caution">
    <text evidence="13">The sequence shown here is derived from an EMBL/GenBank/DDBJ whole genome shotgun (WGS) entry which is preliminary data.</text>
</comment>
<dbReference type="Gene3D" id="1.10.510.10">
    <property type="entry name" value="Transferase(Phosphotransferase) domain 1"/>
    <property type="match status" value="1"/>
</dbReference>
<sequence length="1228" mass="130323">MTWSLLVSVLLLLAGRVPCSGRSLAQSTSAAQNSSQVAGLLVDFLQSTGAQISFPAGQWQRNGSSPCTASGSWEYVVCDGTTVTGLNFAGVPLTGSIKSAWTPLLAMLTNIRLSGASLTGTLPASWGSNLTDVVLLDLSSNSLSSSLPSAWGNQGAFPQLQNLTLNYNSLNGTLPSGWGANQGSLQNLQALKIGGQVNGGITGTLPGSWAQQLPSLQMLDMLGSSLTGSLPAAWSAWNLTYLSLSSSHLTGQLPASWGNSWRDIEWMDLSNNLFTGTIPSTWGPNWETLLTGVNGTTNCTGLLLPFNALSGSIPQALTRYGGLVNLPGNNNMCNGTKPLNPAFEPIISNSAPTSRWQPVIISTFFKVCLVNPVVPAATLPQSCLAPSNETDASDQTDAEIAEGLLRFAESIPYFYVIAQVNDSGWEADSDDICSWKYVTCGNDSLGLDLSGLALPGTLQPAWGQDLAAFTSLNLTNTNLQGQLPAAWAQSMVNLQSLNLRLNSKLNGPIPKAWAAPHAFPSLEVLQLRSCSFTGPLPSFDSTAMPRLQYLDLTGTSNTVGFRGTLPASWGTTRNALQSLLLGTNNLTGQIPAEWGKQGAMPALQYVVMGPNRLTGLLPSWGIEGPALTNLSYLSIGKQDLSSNLPATWVNLTRLQILDVHNTGITGSLPPEWSDMQAVQQMYLDNNYIGSSLPAEWGASGSLPQLLSLNLQNNELSGRIPTWGFTGGLPKLQNLSLQSNYLSGRLPAWGADGSGLRQLTHLWVDSESDVCGSLPSGLTVVDGSSVVTSLPNCTGAFAPTPAPVASNTSNSSGQNQSAGQSGSGSLGAGGIAGIAVGVGVGAIIALLLGLLLLKRRKSKGRRAESHQHNSLMSDTDFTQSSTTNGSRDPSPLDIFLTQSMWPTASADPAATQESSPEGLSPLGTRGGGTHGFSPTGPRRLQSGVSGSQASSATQLEMSMLQLDWRVEPYRIKISTRPNGRHWHLGSGGFGTVYKGVMDGVNDVAIKLMKPETLSSGSSIQKFIAEIDVLRACRDQHIVAFAGAFANEDIMYYVVEYCHNGDLYTALADERVYASLSWYQRGKSIALQVARGLFYLHSNGIVHLDIKSPNILLNQAWQAKIADAGLARTLMSKSHLSRTVLGGTYHWQAPETLLGYHASFSADIFSFGVVMLELITATRPVRGQYPEPRVPEQCPAEIEELAAACMSSEPKDRPNARHIIATILELHPDA</sequence>
<evidence type="ECO:0000256" key="7">
    <source>
        <dbReference type="ARBA" id="ARBA00022840"/>
    </source>
</evidence>
<gene>
    <name evidence="13" type="ORF">WJX73_004586</name>
</gene>
<keyword evidence="10" id="KW-0812">Transmembrane</keyword>
<dbReference type="PROSITE" id="PS50011">
    <property type="entry name" value="PROTEIN_KINASE_DOM"/>
    <property type="match status" value="1"/>
</dbReference>
<dbReference type="InterPro" id="IPR003591">
    <property type="entry name" value="Leu-rich_rpt_typical-subtyp"/>
</dbReference>
<evidence type="ECO:0000256" key="4">
    <source>
        <dbReference type="ARBA" id="ARBA00022737"/>
    </source>
</evidence>
<feature type="compositionally biased region" description="Polar residues" evidence="9">
    <location>
        <begin position="867"/>
        <end position="886"/>
    </location>
</feature>
<dbReference type="Pfam" id="PF00069">
    <property type="entry name" value="Pkinase"/>
    <property type="match status" value="1"/>
</dbReference>
<reference evidence="13 14" key="1">
    <citation type="journal article" date="2024" name="Nat. Commun.">
        <title>Phylogenomics reveals the evolutionary origins of lichenization in chlorophyte algae.</title>
        <authorList>
            <person name="Puginier C."/>
            <person name="Libourel C."/>
            <person name="Otte J."/>
            <person name="Skaloud P."/>
            <person name="Haon M."/>
            <person name="Grisel S."/>
            <person name="Petersen M."/>
            <person name="Berrin J.G."/>
            <person name="Delaux P.M."/>
            <person name="Dal Grande F."/>
            <person name="Keller J."/>
        </authorList>
    </citation>
    <scope>NUCLEOTIDE SEQUENCE [LARGE SCALE GENOMIC DNA]</scope>
    <source>
        <strain evidence="13 14">SAG 2036</strain>
    </source>
</reference>
<dbReference type="GO" id="GO:0005524">
    <property type="term" value="F:ATP binding"/>
    <property type="evidence" value="ECO:0007669"/>
    <property type="project" value="UniProtKB-UniRule"/>
</dbReference>
<evidence type="ECO:0000256" key="11">
    <source>
        <dbReference type="SAM" id="SignalP"/>
    </source>
</evidence>
<evidence type="ECO:0000256" key="8">
    <source>
        <dbReference type="PROSITE-ProRule" id="PRU10141"/>
    </source>
</evidence>
<dbReference type="SUPFAM" id="SSF56112">
    <property type="entry name" value="Protein kinase-like (PK-like)"/>
    <property type="match status" value="1"/>
</dbReference>
<evidence type="ECO:0000256" key="2">
    <source>
        <dbReference type="ARBA" id="ARBA00022614"/>
    </source>
</evidence>
<dbReference type="GO" id="GO:0005930">
    <property type="term" value="C:axoneme"/>
    <property type="evidence" value="ECO:0007669"/>
    <property type="project" value="UniProtKB-SubCell"/>
</dbReference>
<proteinExistence type="predicted"/>
<keyword evidence="3" id="KW-0808">Transferase</keyword>
<evidence type="ECO:0000313" key="14">
    <source>
        <dbReference type="Proteomes" id="UP001465755"/>
    </source>
</evidence>
<dbReference type="PANTHER" id="PTHR48056:SF81">
    <property type="entry name" value="RECEPTOR PROTEIN-TYROSINE KINASE CEPR1"/>
    <property type="match status" value="1"/>
</dbReference>
<protein>
    <recommendedName>
        <fullName evidence="12">Protein kinase domain-containing protein</fullName>
    </recommendedName>
</protein>
<feature type="transmembrane region" description="Helical" evidence="10">
    <location>
        <begin position="825"/>
        <end position="852"/>
    </location>
</feature>
<feature type="signal peptide" evidence="11">
    <location>
        <begin position="1"/>
        <end position="21"/>
    </location>
</feature>
<evidence type="ECO:0000256" key="6">
    <source>
        <dbReference type="ARBA" id="ARBA00022777"/>
    </source>
</evidence>
<dbReference type="InterPro" id="IPR008271">
    <property type="entry name" value="Ser/Thr_kinase_AS"/>
</dbReference>
<feature type="region of interest" description="Disordered" evidence="9">
    <location>
        <begin position="803"/>
        <end position="823"/>
    </location>
</feature>
<keyword evidence="11" id="KW-0732">Signal</keyword>
<evidence type="ECO:0000313" key="13">
    <source>
        <dbReference type="EMBL" id="KAK9812352.1"/>
    </source>
</evidence>
<evidence type="ECO:0000256" key="9">
    <source>
        <dbReference type="SAM" id="MobiDB-lite"/>
    </source>
</evidence>
<accession>A0AAW1PWG1</accession>
<evidence type="ECO:0000259" key="12">
    <source>
        <dbReference type="PROSITE" id="PS50011"/>
    </source>
</evidence>
<dbReference type="InterPro" id="IPR001611">
    <property type="entry name" value="Leu-rich_rpt"/>
</dbReference>
<dbReference type="AlphaFoldDB" id="A0AAW1PWG1"/>
<dbReference type="InterPro" id="IPR000719">
    <property type="entry name" value="Prot_kinase_dom"/>
</dbReference>
<keyword evidence="6" id="KW-0418">Kinase</keyword>
<dbReference type="InterPro" id="IPR017441">
    <property type="entry name" value="Protein_kinase_ATP_BS"/>
</dbReference>
<dbReference type="SUPFAM" id="SSF52047">
    <property type="entry name" value="RNI-like"/>
    <property type="match status" value="1"/>
</dbReference>
<evidence type="ECO:0000256" key="1">
    <source>
        <dbReference type="ARBA" id="ARBA00004430"/>
    </source>
</evidence>